<gene>
    <name evidence="2" type="ORF">NC998_15060</name>
</gene>
<dbReference type="InterPro" id="IPR000182">
    <property type="entry name" value="GNAT_dom"/>
</dbReference>
<reference evidence="2 3" key="1">
    <citation type="submission" date="2022-04" db="EMBL/GenBank/DDBJ databases">
        <title>Positive selection, recombination, and allopatry shape intraspecific diversity of widespread and dominant cyanobacteria.</title>
        <authorList>
            <person name="Wei J."/>
            <person name="Shu W."/>
            <person name="Hu C."/>
        </authorList>
    </citation>
    <scope>NUCLEOTIDE SEQUENCE [LARGE SCALE GENOMIC DNA]</scope>
    <source>
        <strain evidence="2 3">GB2-A4</strain>
    </source>
</reference>
<protein>
    <submittedName>
        <fullName evidence="2">GNAT family N-acetyltransferase</fullName>
    </submittedName>
</protein>
<dbReference type="Proteomes" id="UP001464891">
    <property type="component" value="Unassembled WGS sequence"/>
</dbReference>
<sequence>MNIQLPLYKTLRNGMSAKLDRMQFADREWVRELLNIVIIEGQTYPQIQPLSESEFAAYWATHDAFVVRGANDLEGQDLGGQELPNILGAFYLKPNFSGRCSHLCNAGFIVESSLRGQGIGRWMGEAMLALATAQGYEAVIFNLVFATNTPSISLWQSLGFSTIGRIPEAVQLGDGSQVDALILYRSLR</sequence>
<dbReference type="InterPro" id="IPR052742">
    <property type="entry name" value="Mito_N-acetyltransferase"/>
</dbReference>
<name>A0ABV0J9F7_9CYAN</name>
<feature type="domain" description="N-acetyltransferase" evidence="1">
    <location>
        <begin position="34"/>
        <end position="188"/>
    </location>
</feature>
<dbReference type="EMBL" id="JAMPKM010000009">
    <property type="protein sequence ID" value="MEP0818418.1"/>
    <property type="molecule type" value="Genomic_DNA"/>
</dbReference>
<organism evidence="2 3">
    <name type="scientific">Trichocoleus desertorum GB2-A4</name>
    <dbReference type="NCBI Taxonomy" id="2933944"/>
    <lineage>
        <taxon>Bacteria</taxon>
        <taxon>Bacillati</taxon>
        <taxon>Cyanobacteriota</taxon>
        <taxon>Cyanophyceae</taxon>
        <taxon>Leptolyngbyales</taxon>
        <taxon>Trichocoleusaceae</taxon>
        <taxon>Trichocoleus</taxon>
    </lineage>
</organism>
<dbReference type="RefSeq" id="WP_199299092.1">
    <property type="nucleotide sequence ID" value="NZ_JAMPKM010000009.1"/>
</dbReference>
<proteinExistence type="predicted"/>
<comment type="caution">
    <text evidence="2">The sequence shown here is derived from an EMBL/GenBank/DDBJ whole genome shotgun (WGS) entry which is preliminary data.</text>
</comment>
<dbReference type="PANTHER" id="PTHR43138">
    <property type="entry name" value="ACETYLTRANSFERASE, GNAT FAMILY"/>
    <property type="match status" value="1"/>
</dbReference>
<dbReference type="PROSITE" id="PS51186">
    <property type="entry name" value="GNAT"/>
    <property type="match status" value="1"/>
</dbReference>
<keyword evidence="3" id="KW-1185">Reference proteome</keyword>
<dbReference type="InterPro" id="IPR016181">
    <property type="entry name" value="Acyl_CoA_acyltransferase"/>
</dbReference>
<dbReference type="PANTHER" id="PTHR43138:SF1">
    <property type="entry name" value="N-ACETYLTRANSFERASE ACA1"/>
    <property type="match status" value="1"/>
</dbReference>
<evidence type="ECO:0000313" key="3">
    <source>
        <dbReference type="Proteomes" id="UP001464891"/>
    </source>
</evidence>
<evidence type="ECO:0000259" key="1">
    <source>
        <dbReference type="PROSITE" id="PS51186"/>
    </source>
</evidence>
<accession>A0ABV0J9F7</accession>
<dbReference type="Pfam" id="PF00583">
    <property type="entry name" value="Acetyltransf_1"/>
    <property type="match status" value="1"/>
</dbReference>
<evidence type="ECO:0000313" key="2">
    <source>
        <dbReference type="EMBL" id="MEP0818418.1"/>
    </source>
</evidence>
<dbReference type="SUPFAM" id="SSF55729">
    <property type="entry name" value="Acyl-CoA N-acyltransferases (Nat)"/>
    <property type="match status" value="1"/>
</dbReference>
<dbReference type="Gene3D" id="3.40.630.30">
    <property type="match status" value="1"/>
</dbReference>